<feature type="region of interest" description="Disordered" evidence="1">
    <location>
        <begin position="1"/>
        <end position="53"/>
    </location>
</feature>
<accession>A0A392SBS8</accession>
<dbReference type="EMBL" id="LXQA010350248">
    <property type="protein sequence ID" value="MCI45902.1"/>
    <property type="molecule type" value="Genomic_DNA"/>
</dbReference>
<comment type="caution">
    <text evidence="2">The sequence shown here is derived from an EMBL/GenBank/DDBJ whole genome shotgun (WGS) entry which is preliminary data.</text>
</comment>
<keyword evidence="3" id="KW-1185">Reference proteome</keyword>
<dbReference type="AlphaFoldDB" id="A0A392SBS8"/>
<reference evidence="2 3" key="1">
    <citation type="journal article" date="2018" name="Front. Plant Sci.">
        <title>Red Clover (Trifolium pratense) and Zigzag Clover (T. medium) - A Picture of Genomic Similarities and Differences.</title>
        <authorList>
            <person name="Dluhosova J."/>
            <person name="Istvanek J."/>
            <person name="Nedelnik J."/>
            <person name="Repkova J."/>
        </authorList>
    </citation>
    <scope>NUCLEOTIDE SEQUENCE [LARGE SCALE GENOMIC DNA]</scope>
    <source>
        <strain evidence="3">cv. 10/8</strain>
        <tissue evidence="2">Leaf</tissue>
    </source>
</reference>
<dbReference type="Proteomes" id="UP000265520">
    <property type="component" value="Unassembled WGS sequence"/>
</dbReference>
<feature type="compositionally biased region" description="Low complexity" evidence="1">
    <location>
        <begin position="13"/>
        <end position="41"/>
    </location>
</feature>
<organism evidence="2 3">
    <name type="scientific">Trifolium medium</name>
    <dbReference type="NCBI Taxonomy" id="97028"/>
    <lineage>
        <taxon>Eukaryota</taxon>
        <taxon>Viridiplantae</taxon>
        <taxon>Streptophyta</taxon>
        <taxon>Embryophyta</taxon>
        <taxon>Tracheophyta</taxon>
        <taxon>Spermatophyta</taxon>
        <taxon>Magnoliopsida</taxon>
        <taxon>eudicotyledons</taxon>
        <taxon>Gunneridae</taxon>
        <taxon>Pentapetalae</taxon>
        <taxon>rosids</taxon>
        <taxon>fabids</taxon>
        <taxon>Fabales</taxon>
        <taxon>Fabaceae</taxon>
        <taxon>Papilionoideae</taxon>
        <taxon>50 kb inversion clade</taxon>
        <taxon>NPAAA clade</taxon>
        <taxon>Hologalegina</taxon>
        <taxon>IRL clade</taxon>
        <taxon>Trifolieae</taxon>
        <taxon>Trifolium</taxon>
    </lineage>
</organism>
<evidence type="ECO:0000256" key="1">
    <source>
        <dbReference type="SAM" id="MobiDB-lite"/>
    </source>
</evidence>
<sequence length="53" mass="5832">AQALANNQHIQDENAANQAAQPQQNEAVPQPANQAEQNDQPLPQPDPNFIQYL</sequence>
<protein>
    <submittedName>
        <fullName evidence="2">Uncharacterized protein</fullName>
    </submittedName>
</protein>
<evidence type="ECO:0000313" key="3">
    <source>
        <dbReference type="Proteomes" id="UP000265520"/>
    </source>
</evidence>
<name>A0A392SBS8_9FABA</name>
<feature type="non-terminal residue" evidence="2">
    <location>
        <position position="1"/>
    </location>
</feature>
<proteinExistence type="predicted"/>
<evidence type="ECO:0000313" key="2">
    <source>
        <dbReference type="EMBL" id="MCI45902.1"/>
    </source>
</evidence>